<reference evidence="1" key="2">
    <citation type="submission" date="2025-08" db="UniProtKB">
        <authorList>
            <consortium name="Ensembl"/>
        </authorList>
    </citation>
    <scope>IDENTIFICATION</scope>
</reference>
<evidence type="ECO:0000313" key="2">
    <source>
        <dbReference type="Proteomes" id="UP000314982"/>
    </source>
</evidence>
<name>A0A4W5L6V7_9TELE</name>
<sequence>EDKLGSFTKKALQIQLDSLPEVPVLVDVPCVSAQLDDSLLYAVRERVSRHGSVSSHPPVQIEELQERPGSVLVRWCKVDDEFAVQDYRLQYRRSVSGQYLGQKLFNIPEVIHFFEILYHSTLLIVLNNINTISYYNVKYIIKCNWMNEWCPGSEGYILSSRRNIAMRSDSSPNKAGVLYSNAPTYFCGQTLTFKISATGQVDKRDSIGVCVGCEGEVDSLQRDQAVCISTNGAVFVNGKEMTNQLPSITLGSAVTFDMEMVNLLPISNNNNLSDGGNFKLRVTIGSGNREVVFDWLLDQGVDCLFFGCSLAHPGWKVLVF</sequence>
<proteinExistence type="predicted"/>
<keyword evidence="2" id="KW-1185">Reference proteome</keyword>
<evidence type="ECO:0000313" key="1">
    <source>
        <dbReference type="Ensembl" id="ENSHHUP00000021271.1"/>
    </source>
</evidence>
<dbReference type="AlphaFoldDB" id="A0A4W5L6V7"/>
<accession>A0A4W5L6V7</accession>
<dbReference type="Ensembl" id="ENSHHUT00000022068.1">
    <property type="protein sequence ID" value="ENSHHUP00000021271.1"/>
    <property type="gene ID" value="ENSHHUG00000013279.1"/>
</dbReference>
<dbReference type="Proteomes" id="UP000314982">
    <property type="component" value="Unassembled WGS sequence"/>
</dbReference>
<organism evidence="1 2">
    <name type="scientific">Hucho hucho</name>
    <name type="common">huchen</name>
    <dbReference type="NCBI Taxonomy" id="62062"/>
    <lineage>
        <taxon>Eukaryota</taxon>
        <taxon>Metazoa</taxon>
        <taxon>Chordata</taxon>
        <taxon>Craniata</taxon>
        <taxon>Vertebrata</taxon>
        <taxon>Euteleostomi</taxon>
        <taxon>Actinopterygii</taxon>
        <taxon>Neopterygii</taxon>
        <taxon>Teleostei</taxon>
        <taxon>Protacanthopterygii</taxon>
        <taxon>Salmoniformes</taxon>
        <taxon>Salmonidae</taxon>
        <taxon>Salmoninae</taxon>
        <taxon>Hucho</taxon>
    </lineage>
</organism>
<protein>
    <submittedName>
        <fullName evidence="1">Cytokine receptor-like factor 3</fullName>
    </submittedName>
</protein>
<dbReference type="GeneTree" id="ENSGT00940000153469"/>
<reference evidence="2" key="1">
    <citation type="submission" date="2018-06" db="EMBL/GenBank/DDBJ databases">
        <title>Genome assembly of Danube salmon.</title>
        <authorList>
            <person name="Macqueen D.J."/>
            <person name="Gundappa M.K."/>
        </authorList>
    </citation>
    <scope>NUCLEOTIDE SEQUENCE [LARGE SCALE GENOMIC DNA]</scope>
</reference>
<reference evidence="1" key="3">
    <citation type="submission" date="2025-09" db="UniProtKB">
        <authorList>
            <consortium name="Ensembl"/>
        </authorList>
    </citation>
    <scope>IDENTIFICATION</scope>
</reference>